<dbReference type="Proteomes" id="UP000078460">
    <property type="component" value="Unassembled WGS sequence"/>
</dbReference>
<dbReference type="AlphaFoldDB" id="A0A175Y055"/>
<evidence type="ECO:0000313" key="2">
    <source>
        <dbReference type="Proteomes" id="UP000078460"/>
    </source>
</evidence>
<name>A0A175Y055_9SPHN</name>
<reference evidence="1" key="1">
    <citation type="submission" date="2016-03" db="EMBL/GenBank/DDBJ databases">
        <title>Sphingomonas melonis TY, whole genome shotgun sequencing.</title>
        <authorList>
            <person name="Wang H."/>
            <person name="Zhu P."/>
        </authorList>
    </citation>
    <scope>NUCLEOTIDE SEQUENCE [LARGE SCALE GENOMIC DNA]</scope>
    <source>
        <strain evidence="1">TY</strain>
    </source>
</reference>
<accession>A0A175Y055</accession>
<proteinExistence type="predicted"/>
<dbReference type="KEGG" id="smy:BJP26_00610"/>
<dbReference type="STRING" id="621456.BJP26_00610"/>
<dbReference type="OrthoDB" id="7429094at2"/>
<evidence type="ECO:0008006" key="3">
    <source>
        <dbReference type="Google" id="ProtNLM"/>
    </source>
</evidence>
<gene>
    <name evidence="1" type="ORF">AVM11_08770</name>
</gene>
<organism evidence="1 2">
    <name type="scientific">Sphingomonas melonis TY</name>
    <dbReference type="NCBI Taxonomy" id="621456"/>
    <lineage>
        <taxon>Bacteria</taxon>
        <taxon>Pseudomonadati</taxon>
        <taxon>Pseudomonadota</taxon>
        <taxon>Alphaproteobacteria</taxon>
        <taxon>Sphingomonadales</taxon>
        <taxon>Sphingomonadaceae</taxon>
        <taxon>Sphingomonas</taxon>
    </lineage>
</organism>
<keyword evidence="2" id="KW-1185">Reference proteome</keyword>
<comment type="caution">
    <text evidence="1">The sequence shown here is derived from an EMBL/GenBank/DDBJ whole genome shotgun (WGS) entry which is preliminary data.</text>
</comment>
<protein>
    <recommendedName>
        <fullName evidence="3">VanZ-like domain-containing protein</fullName>
    </recommendedName>
</protein>
<dbReference type="EMBL" id="LQCK02000045">
    <property type="protein sequence ID" value="KZB94087.1"/>
    <property type="molecule type" value="Genomic_DNA"/>
</dbReference>
<evidence type="ECO:0000313" key="1">
    <source>
        <dbReference type="EMBL" id="KZB94087.1"/>
    </source>
</evidence>
<dbReference type="RefSeq" id="WP_062125816.1">
    <property type="nucleotide sequence ID" value="NZ_CP017578.1"/>
</dbReference>
<sequence>MSIGLFRIAFWGALAFALTMAFLPHPPDLNGIGDKWQHMAAFGTLTILACAGYPTFSLTHLGERLSFVGAMIEVVQSIPALHRDCDILDWIADTGIIAAVLIVVALHRKQSSLRNSSTVSDV</sequence>